<evidence type="ECO:0000256" key="6">
    <source>
        <dbReference type="ARBA" id="ARBA00023145"/>
    </source>
</evidence>
<evidence type="ECO:0000313" key="12">
    <source>
        <dbReference type="EMBL" id="GAA4900094.1"/>
    </source>
</evidence>
<dbReference type="Gene3D" id="3.60.20.40">
    <property type="match status" value="1"/>
</dbReference>
<evidence type="ECO:0000256" key="3">
    <source>
        <dbReference type="ARBA" id="ARBA00009381"/>
    </source>
</evidence>
<evidence type="ECO:0000256" key="5">
    <source>
        <dbReference type="ARBA" id="ARBA00022801"/>
    </source>
</evidence>
<comment type="similarity">
    <text evidence="3 9">Belongs to the gamma-glutamyltransferase family.</text>
</comment>
<accession>A0ABP9FN45</accession>
<feature type="chain" id="PRO_5046022297" description="Glutathione hydrolase proenzyme" evidence="11">
    <location>
        <begin position="19"/>
        <end position="550"/>
    </location>
</feature>
<gene>
    <name evidence="12" type="primary">ggt_1</name>
    <name evidence="12" type="ORF">GCM10023333_37410</name>
</gene>
<evidence type="ECO:0000256" key="1">
    <source>
        <dbReference type="ARBA" id="ARBA00001049"/>
    </source>
</evidence>
<dbReference type="NCBIfam" id="TIGR00066">
    <property type="entry name" value="g_glut_trans"/>
    <property type="match status" value="1"/>
</dbReference>
<keyword evidence="5 9" id="KW-0378">Hydrolase</keyword>
<dbReference type="InterPro" id="IPR055262">
    <property type="entry name" value="GGT_CS"/>
</dbReference>
<feature type="region of interest" description="Disordered" evidence="10">
    <location>
        <begin position="529"/>
        <end position="550"/>
    </location>
</feature>
<dbReference type="EC" id="3.4.19.13" evidence="9"/>
<comment type="pathway">
    <text evidence="9">Sulfur metabolism; glutathione metabolism.</text>
</comment>
<dbReference type="Gene3D" id="1.10.246.130">
    <property type="match status" value="1"/>
</dbReference>
<comment type="caution">
    <text evidence="12">The sequence shown here is derived from an EMBL/GenBank/DDBJ whole genome shotgun (WGS) entry which is preliminary data.</text>
</comment>
<dbReference type="Proteomes" id="UP001499988">
    <property type="component" value="Unassembled WGS sequence"/>
</dbReference>
<keyword evidence="4 9" id="KW-0808">Transferase</keyword>
<keyword evidence="6 9" id="KW-0865">Zymogen</keyword>
<dbReference type="PANTHER" id="PTHR43199:SF1">
    <property type="entry name" value="GLUTATHIONE HYDROLASE PROENZYME"/>
    <property type="match status" value="1"/>
</dbReference>
<dbReference type="PROSITE" id="PS00462">
    <property type="entry name" value="G_GLU_TRANSPEPTIDASE"/>
    <property type="match status" value="1"/>
</dbReference>
<dbReference type="InterPro" id="IPR051792">
    <property type="entry name" value="GGT_bact"/>
</dbReference>
<keyword evidence="7 9" id="KW-0012">Acyltransferase</keyword>
<comment type="catalytic activity">
    <reaction evidence="2 9">
        <text>glutathione + H2O = L-cysteinylglycine + L-glutamate</text>
        <dbReference type="Rhea" id="RHEA:28807"/>
        <dbReference type="ChEBI" id="CHEBI:15377"/>
        <dbReference type="ChEBI" id="CHEBI:29985"/>
        <dbReference type="ChEBI" id="CHEBI:57925"/>
        <dbReference type="ChEBI" id="CHEBI:61694"/>
        <dbReference type="EC" id="3.4.19.13"/>
    </reaction>
</comment>
<evidence type="ECO:0000256" key="9">
    <source>
        <dbReference type="RuleBase" id="RU368036"/>
    </source>
</evidence>
<dbReference type="PANTHER" id="PTHR43199">
    <property type="entry name" value="GLUTATHIONE HYDROLASE"/>
    <property type="match status" value="1"/>
</dbReference>
<dbReference type="PRINTS" id="PR01210">
    <property type="entry name" value="GGTRANSPTASE"/>
</dbReference>
<comment type="catalytic activity">
    <reaction evidence="8 9">
        <text>an N-terminal (5-L-glutamyl)-[peptide] + an alpha-amino acid = 5-L-glutamyl amino acid + an N-terminal L-alpha-aminoacyl-[peptide]</text>
        <dbReference type="Rhea" id="RHEA:23904"/>
        <dbReference type="Rhea" id="RHEA-COMP:9780"/>
        <dbReference type="Rhea" id="RHEA-COMP:9795"/>
        <dbReference type="ChEBI" id="CHEBI:77644"/>
        <dbReference type="ChEBI" id="CHEBI:78597"/>
        <dbReference type="ChEBI" id="CHEBI:78599"/>
        <dbReference type="ChEBI" id="CHEBI:78608"/>
        <dbReference type="EC" id="2.3.2.2"/>
    </reaction>
</comment>
<keyword evidence="11" id="KW-0732">Signal</keyword>
<evidence type="ECO:0000256" key="2">
    <source>
        <dbReference type="ARBA" id="ARBA00001089"/>
    </source>
</evidence>
<dbReference type="SUPFAM" id="SSF56235">
    <property type="entry name" value="N-terminal nucleophile aminohydrolases (Ntn hydrolases)"/>
    <property type="match status" value="1"/>
</dbReference>
<feature type="signal peptide" evidence="11">
    <location>
        <begin position="1"/>
        <end position="18"/>
    </location>
</feature>
<name>A0ABP9FN45_9GAMM</name>
<evidence type="ECO:0000256" key="10">
    <source>
        <dbReference type="SAM" id="MobiDB-lite"/>
    </source>
</evidence>
<keyword evidence="9" id="KW-0317">Glutathione biosynthesis</keyword>
<dbReference type="InterPro" id="IPR000101">
    <property type="entry name" value="GGT_peptidase"/>
</dbReference>
<evidence type="ECO:0000256" key="11">
    <source>
        <dbReference type="SAM" id="SignalP"/>
    </source>
</evidence>
<evidence type="ECO:0000313" key="13">
    <source>
        <dbReference type="Proteomes" id="UP001499988"/>
    </source>
</evidence>
<reference evidence="13" key="1">
    <citation type="journal article" date="2019" name="Int. J. Syst. Evol. Microbiol.">
        <title>The Global Catalogue of Microorganisms (GCM) 10K type strain sequencing project: providing services to taxonomists for standard genome sequencing and annotation.</title>
        <authorList>
            <consortium name="The Broad Institute Genomics Platform"/>
            <consortium name="The Broad Institute Genome Sequencing Center for Infectious Disease"/>
            <person name="Wu L."/>
            <person name="Ma J."/>
        </authorList>
    </citation>
    <scope>NUCLEOTIDE SEQUENCE [LARGE SCALE GENOMIC DNA]</scope>
    <source>
        <strain evidence="13">JCM 18401</strain>
    </source>
</reference>
<protein>
    <recommendedName>
        <fullName evidence="9">Glutathione hydrolase proenzyme</fullName>
        <ecNumber evidence="9">2.3.2.2</ecNumber>
        <ecNumber evidence="9">3.4.19.13</ecNumber>
    </recommendedName>
    <component>
        <recommendedName>
            <fullName evidence="9">Glutathione hydrolase large chain</fullName>
        </recommendedName>
    </component>
    <component>
        <recommendedName>
            <fullName evidence="9">Glutathione hydrolase small chain</fullName>
        </recommendedName>
    </component>
</protein>
<organism evidence="12 13">
    <name type="scientific">Ferrimonas pelagia</name>
    <dbReference type="NCBI Taxonomy" id="1177826"/>
    <lineage>
        <taxon>Bacteria</taxon>
        <taxon>Pseudomonadati</taxon>
        <taxon>Pseudomonadota</taxon>
        <taxon>Gammaproteobacteria</taxon>
        <taxon>Alteromonadales</taxon>
        <taxon>Ferrimonadaceae</taxon>
        <taxon>Ferrimonas</taxon>
    </lineage>
</organism>
<evidence type="ECO:0000256" key="7">
    <source>
        <dbReference type="ARBA" id="ARBA00023315"/>
    </source>
</evidence>
<dbReference type="InterPro" id="IPR043138">
    <property type="entry name" value="GGT_lsub"/>
</dbReference>
<proteinExistence type="inferred from homology"/>
<keyword evidence="13" id="KW-1185">Reference proteome</keyword>
<dbReference type="InterPro" id="IPR043137">
    <property type="entry name" value="GGT_ssub_C"/>
</dbReference>
<comment type="PTM">
    <text evidence="9">Cleaved by autocatalysis into a large and a small subunit.</text>
</comment>
<dbReference type="InterPro" id="IPR029055">
    <property type="entry name" value="Ntn_hydrolases_N"/>
</dbReference>
<comment type="catalytic activity">
    <reaction evidence="1 9">
        <text>an S-substituted glutathione + H2O = an S-substituted L-cysteinylglycine + L-glutamate</text>
        <dbReference type="Rhea" id="RHEA:59468"/>
        <dbReference type="ChEBI" id="CHEBI:15377"/>
        <dbReference type="ChEBI" id="CHEBI:29985"/>
        <dbReference type="ChEBI" id="CHEBI:90779"/>
        <dbReference type="ChEBI" id="CHEBI:143103"/>
        <dbReference type="EC" id="3.4.19.13"/>
    </reaction>
</comment>
<dbReference type="EMBL" id="BAABJZ010000102">
    <property type="protein sequence ID" value="GAA4900094.1"/>
    <property type="molecule type" value="Genomic_DNA"/>
</dbReference>
<comment type="subunit">
    <text evidence="9">This enzyme consists of two polypeptide chains, which are synthesized in precursor form from a single polypeptide.</text>
</comment>
<dbReference type="Pfam" id="PF01019">
    <property type="entry name" value="G_glu_transpept"/>
    <property type="match status" value="1"/>
</dbReference>
<evidence type="ECO:0000256" key="8">
    <source>
        <dbReference type="ARBA" id="ARBA00047417"/>
    </source>
</evidence>
<sequence>MKQLFAYFILCFSIGAYGAEGAIASPERHARDAAVQVLAQGGNAVDAAITTAFVLAVTYPEAGNIGGGGFMTLWFDGQPYFLDYREVAPAQAHRDLYLDEDGDVVAEASTVGHLAVGVPGSVAGLWAAHQRFGSRPWPELVAPAIALARDGFQPEPQLLARQQQALKHFAGRTNFADYFSPMHADQRFVQTELAQTLQRIAEQGRAGFYQGTTAKLLAEQMKAQGGLISQADLSDYRVKWRTPLQHSWQEMTLISAPPPSSGGFALAQLLSLKHRRQADFADHPIDSAAYVHLVAEIEKRVFADRAEYLGDPDFTQVPLEQLLAKDYLARRAAEIDPSQISPTQGIEPGLESPQTTHFSVVDQWGNAVSNTTTLNLNFGSGVVVAGAGFLLNNEMDDFSAKPGVPNAFGVIGGDANAIAPGKRMLSSMSPSLLLRDDKVEMVIGTPGGSTIFTSVFQVLANVYDAGMPLPQAVAAPRFHHQLWPRDEIRLEPYGTLPQATQQALQQQGYRLRQQSWDLGDIQAIQRNGTSWSAVSDPRGRGASAVVSSQP</sequence>
<dbReference type="RefSeq" id="WP_345337012.1">
    <property type="nucleotide sequence ID" value="NZ_BAABJZ010000102.1"/>
</dbReference>
<dbReference type="EC" id="2.3.2.2" evidence="9"/>
<evidence type="ECO:0000256" key="4">
    <source>
        <dbReference type="ARBA" id="ARBA00022679"/>
    </source>
</evidence>